<keyword evidence="10" id="KW-1185">Reference proteome</keyword>
<reference evidence="9 10" key="1">
    <citation type="submission" date="2023-07" db="EMBL/GenBank/DDBJ databases">
        <title>Genomic Encyclopedia of Type Strains, Phase IV (KMG-IV): sequencing the most valuable type-strain genomes for metagenomic binning, comparative biology and taxonomic classification.</title>
        <authorList>
            <person name="Goeker M."/>
        </authorList>
    </citation>
    <scope>NUCLEOTIDE SEQUENCE [LARGE SCALE GENOMIC DNA]</scope>
    <source>
        <strain evidence="9 10">DSM 17740</strain>
    </source>
</reference>
<feature type="transmembrane region" description="Helical" evidence="7">
    <location>
        <begin position="6"/>
        <end position="24"/>
    </location>
</feature>
<evidence type="ECO:0000256" key="2">
    <source>
        <dbReference type="ARBA" id="ARBA00007362"/>
    </source>
</evidence>
<organism evidence="9 10">
    <name type="scientific">Caldalkalibacillus uzonensis</name>
    <dbReference type="NCBI Taxonomy" id="353224"/>
    <lineage>
        <taxon>Bacteria</taxon>
        <taxon>Bacillati</taxon>
        <taxon>Bacillota</taxon>
        <taxon>Bacilli</taxon>
        <taxon>Bacillales</taxon>
        <taxon>Bacillaceae</taxon>
        <taxon>Caldalkalibacillus</taxon>
    </lineage>
</organism>
<dbReference type="PANTHER" id="PTHR42920">
    <property type="entry name" value="OS03G0707200 PROTEIN-RELATED"/>
    <property type="match status" value="1"/>
</dbReference>
<evidence type="ECO:0000256" key="5">
    <source>
        <dbReference type="ARBA" id="ARBA00022989"/>
    </source>
</evidence>
<gene>
    <name evidence="9" type="ORF">J2S00_003285</name>
</gene>
<keyword evidence="3" id="KW-1003">Cell membrane</keyword>
<evidence type="ECO:0000256" key="1">
    <source>
        <dbReference type="ARBA" id="ARBA00004651"/>
    </source>
</evidence>
<dbReference type="SUPFAM" id="SSF103481">
    <property type="entry name" value="Multidrug resistance efflux transporter EmrE"/>
    <property type="match status" value="1"/>
</dbReference>
<protein>
    <submittedName>
        <fullName evidence="9">Drug/metabolite transporter (DMT)-like permease</fullName>
    </submittedName>
</protein>
<keyword evidence="5 7" id="KW-1133">Transmembrane helix</keyword>
<comment type="caution">
    <text evidence="9">The sequence shown here is derived from an EMBL/GenBank/DDBJ whole genome shotgun (WGS) entry which is preliminary data.</text>
</comment>
<evidence type="ECO:0000256" key="7">
    <source>
        <dbReference type="SAM" id="Phobius"/>
    </source>
</evidence>
<dbReference type="RefSeq" id="WP_370875891.1">
    <property type="nucleotide sequence ID" value="NZ_JAUSUQ010000014.1"/>
</dbReference>
<dbReference type="InterPro" id="IPR037185">
    <property type="entry name" value="EmrE-like"/>
</dbReference>
<accession>A0ABU0CXG9</accession>
<proteinExistence type="inferred from homology"/>
<dbReference type="InterPro" id="IPR051258">
    <property type="entry name" value="Diverse_Substrate_Transporter"/>
</dbReference>
<comment type="subcellular location">
    <subcellularLocation>
        <location evidence="1">Cell membrane</location>
        <topology evidence="1">Multi-pass membrane protein</topology>
    </subcellularLocation>
</comment>
<evidence type="ECO:0000256" key="4">
    <source>
        <dbReference type="ARBA" id="ARBA00022692"/>
    </source>
</evidence>
<evidence type="ECO:0000313" key="9">
    <source>
        <dbReference type="EMBL" id="MDQ0340470.1"/>
    </source>
</evidence>
<feature type="transmembrane region" description="Helical" evidence="7">
    <location>
        <begin position="36"/>
        <end position="54"/>
    </location>
</feature>
<dbReference type="EMBL" id="JAUSUQ010000014">
    <property type="protein sequence ID" value="MDQ0340470.1"/>
    <property type="molecule type" value="Genomic_DNA"/>
</dbReference>
<sequence>MSGLSWIIIFYLGLGATALTLFLWNYALRILDASVASLYTSLIPVFGLLFAVLLGESTSWIQLTGGFLAIVGVCIGDWLTDRKYSYAADHLDDVEK</sequence>
<dbReference type="Proteomes" id="UP001232445">
    <property type="component" value="Unassembled WGS sequence"/>
</dbReference>
<feature type="transmembrane region" description="Helical" evidence="7">
    <location>
        <begin position="60"/>
        <end position="79"/>
    </location>
</feature>
<comment type="similarity">
    <text evidence="2">Belongs to the EamA transporter family.</text>
</comment>
<dbReference type="InterPro" id="IPR000620">
    <property type="entry name" value="EamA_dom"/>
</dbReference>
<dbReference type="Pfam" id="PF00892">
    <property type="entry name" value="EamA"/>
    <property type="match status" value="1"/>
</dbReference>
<evidence type="ECO:0000259" key="8">
    <source>
        <dbReference type="Pfam" id="PF00892"/>
    </source>
</evidence>
<keyword evidence="6 7" id="KW-0472">Membrane</keyword>
<evidence type="ECO:0000256" key="6">
    <source>
        <dbReference type="ARBA" id="ARBA00023136"/>
    </source>
</evidence>
<dbReference type="PANTHER" id="PTHR42920:SF5">
    <property type="entry name" value="EAMA DOMAIN-CONTAINING PROTEIN"/>
    <property type="match status" value="1"/>
</dbReference>
<evidence type="ECO:0000313" key="10">
    <source>
        <dbReference type="Proteomes" id="UP001232445"/>
    </source>
</evidence>
<dbReference type="Gene3D" id="1.10.3730.20">
    <property type="match status" value="1"/>
</dbReference>
<evidence type="ECO:0000256" key="3">
    <source>
        <dbReference type="ARBA" id="ARBA00022475"/>
    </source>
</evidence>
<name>A0ABU0CXG9_9BACI</name>
<feature type="domain" description="EamA" evidence="8">
    <location>
        <begin position="5"/>
        <end position="75"/>
    </location>
</feature>
<keyword evidence="4 7" id="KW-0812">Transmembrane</keyword>